<feature type="compositionally biased region" description="Low complexity" evidence="1">
    <location>
        <begin position="662"/>
        <end position="700"/>
    </location>
</feature>
<dbReference type="AlphaFoldDB" id="A0AAD9D3Y7"/>
<keyword evidence="3" id="KW-1185">Reference proteome</keyword>
<evidence type="ECO:0000313" key="2">
    <source>
        <dbReference type="EMBL" id="KAK1732807.1"/>
    </source>
</evidence>
<comment type="caution">
    <text evidence="2">The sequence shown here is derived from an EMBL/GenBank/DDBJ whole genome shotgun (WGS) entry which is preliminary data.</text>
</comment>
<evidence type="ECO:0000256" key="1">
    <source>
        <dbReference type="SAM" id="MobiDB-lite"/>
    </source>
</evidence>
<dbReference type="Proteomes" id="UP001224775">
    <property type="component" value="Unassembled WGS sequence"/>
</dbReference>
<organism evidence="2 3">
    <name type="scientific">Skeletonema marinoi</name>
    <dbReference type="NCBI Taxonomy" id="267567"/>
    <lineage>
        <taxon>Eukaryota</taxon>
        <taxon>Sar</taxon>
        <taxon>Stramenopiles</taxon>
        <taxon>Ochrophyta</taxon>
        <taxon>Bacillariophyta</taxon>
        <taxon>Coscinodiscophyceae</taxon>
        <taxon>Thalassiosirophycidae</taxon>
        <taxon>Thalassiosirales</taxon>
        <taxon>Skeletonemataceae</taxon>
        <taxon>Skeletonema</taxon>
        <taxon>Skeletonema marinoi-dohrnii complex</taxon>
    </lineage>
</organism>
<feature type="compositionally biased region" description="Polar residues" evidence="1">
    <location>
        <begin position="701"/>
        <end position="717"/>
    </location>
</feature>
<feature type="compositionally biased region" description="Low complexity" evidence="1">
    <location>
        <begin position="794"/>
        <end position="830"/>
    </location>
</feature>
<feature type="region of interest" description="Disordered" evidence="1">
    <location>
        <begin position="639"/>
        <end position="911"/>
    </location>
</feature>
<feature type="compositionally biased region" description="Polar residues" evidence="1">
    <location>
        <begin position="639"/>
        <end position="661"/>
    </location>
</feature>
<evidence type="ECO:0000313" key="3">
    <source>
        <dbReference type="Proteomes" id="UP001224775"/>
    </source>
</evidence>
<feature type="compositionally biased region" description="Low complexity" evidence="1">
    <location>
        <begin position="777"/>
        <end position="786"/>
    </location>
</feature>
<reference evidence="2" key="1">
    <citation type="submission" date="2023-06" db="EMBL/GenBank/DDBJ databases">
        <title>Survivors Of The Sea: Transcriptome response of Skeletonema marinoi to long-term dormancy.</title>
        <authorList>
            <person name="Pinder M.I.M."/>
            <person name="Kourtchenko O."/>
            <person name="Robertson E.K."/>
            <person name="Larsson T."/>
            <person name="Maumus F."/>
            <person name="Osuna-Cruz C.M."/>
            <person name="Vancaester E."/>
            <person name="Stenow R."/>
            <person name="Vandepoele K."/>
            <person name="Ploug H."/>
            <person name="Bruchert V."/>
            <person name="Godhe A."/>
            <person name="Topel M."/>
        </authorList>
    </citation>
    <scope>NUCLEOTIDE SEQUENCE</scope>
    <source>
        <strain evidence="2">R05AC</strain>
    </source>
</reference>
<gene>
    <name evidence="2" type="ORF">QTG54_016519</name>
</gene>
<accession>A0AAD9D3Y7</accession>
<sequence length="926" mass="95685">MKYLSSMALAAGFASSRRPHYVHSELLSAEPKRSLRNNATDRNLQAPSEITNSVTEGPITLQQLELVQSIIQRLSQVDLPEGVDLTQVNVAVIITEVLQELGIDAAVSDGDLSEVEMELIVQEIIAKAAEELGVDIGTNTTTAATIVATTTTAVAAESCSVCGEGMKVGNPLAIFSFPGQPEVACGALEIAGANGVIQSGQCALLPSLITDVCECIPADSVVTTTVAPPATTTTPTGPSCACSPLSYTFTINLSQNCDTDTFIDNPGIGDTVCLVIPPSINDDGVEVDTVFDVQFLEVDTSGNLIVINQDDTYNNVSLSTGDTLTFESVSAKLNPDEPLSSQLNYVPGGVLMSLRAKSEGSEMIVTNRVSWMYTNSCESVPTSVGDAIGWITLSDQTEASQAFCPVAASATPTLSPTKTVTVTPTTSPVAATDPPTSSPTKSPTLAPIASTDPPTSSPSKAPTPSPVASCVCSPLSYTFTINLNQNCDTDTFLDNPGIGDTVCLVINDDDLDFDTLKVIDVQFLQVDTSGNLIVINQDDIYNNVSLSTGDTITFDSVSAKLNPDEPLSSQLNYVPGGVLMSLRAKSEGSETIVTNRVSWMYTNSCESVPTSVGDAIGWITLSDQTEASQAFCPVAASATPTLSPTKTVTVTPTASPVNTIVTDPPTSSPTKSPTLAPIASTDPPSSSPSKAPTPSPVAATDSPTSSPTKNPTLSPIASTDPPTNSPTKNPSPSPIASTDQPTSSPSTAPTPAPVAATDSPTSSPTKGVPVQDPPTSSPTKSPTLSPAPDPTKEPTLAPITPTPTKAKVPTTTPTSSPTTFGKAAKSFAKAAKSDPLAKTIKEGTKSSKADTDTLAKTTKQGGEASMPSFAKTPKSSKSAASYFISKSNKSQKENSPSSKSEKQSTSADAKAYKISSKATASLSMMI</sequence>
<feature type="compositionally biased region" description="Low complexity" evidence="1">
    <location>
        <begin position="718"/>
        <end position="765"/>
    </location>
</feature>
<feature type="region of interest" description="Disordered" evidence="1">
    <location>
        <begin position="414"/>
        <end position="464"/>
    </location>
</feature>
<name>A0AAD9D3Y7_9STRA</name>
<feature type="compositionally biased region" description="Low complexity" evidence="1">
    <location>
        <begin position="868"/>
        <end position="906"/>
    </location>
</feature>
<proteinExistence type="predicted"/>
<protein>
    <submittedName>
        <fullName evidence="2">Uncharacterized protein</fullName>
    </submittedName>
</protein>
<dbReference type="EMBL" id="JATAAI010000057">
    <property type="protein sequence ID" value="KAK1732807.1"/>
    <property type="molecule type" value="Genomic_DNA"/>
</dbReference>
<dbReference type="PRINTS" id="PR01217">
    <property type="entry name" value="PRICHEXTENSN"/>
</dbReference>
<feature type="compositionally biased region" description="Basic and acidic residues" evidence="1">
    <location>
        <begin position="839"/>
        <end position="853"/>
    </location>
</feature>